<proteinExistence type="predicted"/>
<sequence length="122" mass="13883">MSLHPLASTVLAPGIVAVQPVVYGGRVWVRRLIKEVSAHSSGGYVTSWMEHTPPHVLLTRRPWRRRSSWTPRRRHSLTAAPFSFDVYGLSGDLISETAKAMFRLRSSKSFIPHLFFAFFFVD</sequence>
<evidence type="ECO:0000313" key="1">
    <source>
        <dbReference type="EMBL" id="CRZ02317.1"/>
    </source>
</evidence>
<dbReference type="EMBL" id="HACM01001875">
    <property type="protein sequence ID" value="CRZ02317.1"/>
    <property type="molecule type" value="Transcribed_RNA"/>
</dbReference>
<dbReference type="AlphaFoldDB" id="A0A0H5QL39"/>
<reference evidence="1" key="1">
    <citation type="submission" date="2015-04" db="EMBL/GenBank/DDBJ databases">
        <title>The genome sequence of the plant pathogenic Rhizarian Plasmodiophora brassicae reveals insights in its biotrophic life cycle and the origin of chitin synthesis.</title>
        <authorList>
            <person name="Schwelm A."/>
            <person name="Fogelqvist J."/>
            <person name="Knaust A."/>
            <person name="Julke S."/>
            <person name="Lilja T."/>
            <person name="Dhandapani V."/>
            <person name="Bonilla-Rosso G."/>
            <person name="Karlsson M."/>
            <person name="Shevchenko A."/>
            <person name="Choi S.R."/>
            <person name="Kim H.G."/>
            <person name="Park J.Y."/>
            <person name="Lim Y.P."/>
            <person name="Ludwig-Muller J."/>
            <person name="Dixelius C."/>
        </authorList>
    </citation>
    <scope>NUCLEOTIDE SEQUENCE</scope>
    <source>
        <tissue evidence="1">Potato root galls</tissue>
    </source>
</reference>
<accession>A0A0H5QL39</accession>
<feature type="non-terminal residue" evidence="1">
    <location>
        <position position="122"/>
    </location>
</feature>
<protein>
    <submittedName>
        <fullName evidence="1">Uncharacterized protein</fullName>
    </submittedName>
</protein>
<organism evidence="1">
    <name type="scientific">Spongospora subterranea</name>
    <dbReference type="NCBI Taxonomy" id="70186"/>
    <lineage>
        <taxon>Eukaryota</taxon>
        <taxon>Sar</taxon>
        <taxon>Rhizaria</taxon>
        <taxon>Endomyxa</taxon>
        <taxon>Phytomyxea</taxon>
        <taxon>Plasmodiophorida</taxon>
        <taxon>Plasmodiophoridae</taxon>
        <taxon>Spongospora</taxon>
    </lineage>
</organism>
<name>A0A0H5QL39_9EUKA</name>